<evidence type="ECO:0000259" key="1">
    <source>
        <dbReference type="Pfam" id="PF00241"/>
    </source>
</evidence>
<dbReference type="AlphaFoldDB" id="A0A2V2VN69"/>
<sequence length="405" mass="46129">MDARVVCVSRGSNDVENAFKRLDDTQVQLLYTKFPVGMGTFRRNKFIYVIFVGPNCGVVKRGKGIAEINLFKNVLHGAAGISTTDRSSLSLPFLVQQMRSVFVTDAGNFSLEKIQEEYKRCIKEQQWTMHRDSIPPSRPHSISRALSRHSSDDEVYEMPSFTSFQIQNVPCDIDDNTRSVLEALHMKLGPLNWATFEANPLHLTLAGAGNGGIFELVKQLPAAKWLFGLFRITLGAAEERQSLLIFFQWIGSRLRVVRQGPTTHIFPKMASILAPYEYEVYLVGTQDLNTQKIINKCRLAFLDYRVQGKPEVTENTLRDLKKKLRPVNSTFTEEEYRVILEEERAKMDLNFDFIRPRKNHAVRSFSEINNDNGVGQSRVFDIKETLDLINQSEGGLVWGIFEARA</sequence>
<dbReference type="Gene3D" id="3.40.20.10">
    <property type="entry name" value="Severin"/>
    <property type="match status" value="2"/>
</dbReference>
<dbReference type="VEuPathDB" id="TriTrypDB:ECC02_000068"/>
<dbReference type="Pfam" id="PF00241">
    <property type="entry name" value="Cofilin_ADF"/>
    <property type="match status" value="1"/>
</dbReference>
<name>A0A2V2VN69_TRYCR</name>
<dbReference type="SUPFAM" id="SSF55753">
    <property type="entry name" value="Actin depolymerizing proteins"/>
    <property type="match status" value="2"/>
</dbReference>
<evidence type="ECO:0000313" key="3">
    <source>
        <dbReference type="Proteomes" id="UP000246078"/>
    </source>
</evidence>
<dbReference type="OMA" id="KLLGHYN"/>
<dbReference type="VEuPathDB" id="TriTrypDB:TcYC6_0097590"/>
<organism evidence="2 3">
    <name type="scientific">Trypanosoma cruzi</name>
    <dbReference type="NCBI Taxonomy" id="5693"/>
    <lineage>
        <taxon>Eukaryota</taxon>
        <taxon>Discoba</taxon>
        <taxon>Euglenozoa</taxon>
        <taxon>Kinetoplastea</taxon>
        <taxon>Metakinetoplastina</taxon>
        <taxon>Trypanosomatida</taxon>
        <taxon>Trypanosomatidae</taxon>
        <taxon>Trypanosoma</taxon>
        <taxon>Schizotrypanum</taxon>
    </lineage>
</organism>
<dbReference type="CDD" id="cd11282">
    <property type="entry name" value="ADF_coactosin_like"/>
    <property type="match status" value="1"/>
</dbReference>
<dbReference type="VEuPathDB" id="TriTrypDB:TcBrA4_0028490"/>
<dbReference type="VEuPathDB" id="TriTrypDB:TcCLB.511743.10"/>
<reference evidence="2 3" key="1">
    <citation type="journal article" date="2018" name="Microb. Genom.">
        <title>Expanding an expanded genome: long-read sequencing of Trypanosoma cruzi.</title>
        <authorList>
            <person name="Berna L."/>
            <person name="Rodriguez M."/>
            <person name="Chiribao M.L."/>
            <person name="Parodi-Talice A."/>
            <person name="Pita S."/>
            <person name="Rijo G."/>
            <person name="Alvarez-Valin F."/>
            <person name="Robello C."/>
        </authorList>
    </citation>
    <scope>NUCLEOTIDE SEQUENCE [LARGE SCALE GENOMIC DNA]</scope>
    <source>
        <strain evidence="2 3">TCC</strain>
    </source>
</reference>
<feature type="domain" description="ADF-H" evidence="1">
    <location>
        <begin position="171"/>
        <end position="297"/>
    </location>
</feature>
<dbReference type="VEuPathDB" id="TriTrypDB:Tc_MARK_2005"/>
<dbReference type="GO" id="GO:0003779">
    <property type="term" value="F:actin binding"/>
    <property type="evidence" value="ECO:0007669"/>
    <property type="project" value="InterPro"/>
</dbReference>
<evidence type="ECO:0000313" key="2">
    <source>
        <dbReference type="EMBL" id="PWU96872.1"/>
    </source>
</evidence>
<proteinExistence type="predicted"/>
<protein>
    <recommendedName>
        <fullName evidence="1">ADF-H domain-containing protein</fullName>
    </recommendedName>
</protein>
<gene>
    <name evidence="2" type="ORF">C3747_249g14</name>
</gene>
<dbReference type="InterPro" id="IPR029006">
    <property type="entry name" value="ADF-H/Gelsolin-like_dom_sf"/>
</dbReference>
<dbReference type="VEuPathDB" id="TriTrypDB:TcG_01068"/>
<dbReference type="EMBL" id="PRFC01000249">
    <property type="protein sequence ID" value="PWU96872.1"/>
    <property type="molecule type" value="Genomic_DNA"/>
</dbReference>
<dbReference type="VEuPathDB" id="TriTrypDB:TCDM_02179"/>
<dbReference type="VEuPathDB" id="TriTrypDB:TCSYLVIO_003287"/>
<dbReference type="InterPro" id="IPR002108">
    <property type="entry name" value="ADF-H"/>
</dbReference>
<dbReference type="VEuPathDB" id="TriTrypDB:TcCLB.511517.30"/>
<dbReference type="VEuPathDB" id="TriTrypDB:C4B63_18g283"/>
<dbReference type="OrthoDB" id="20822at2759"/>
<comment type="caution">
    <text evidence="2">The sequence shown here is derived from an EMBL/GenBank/DDBJ whole genome shotgun (WGS) entry which is preliminary data.</text>
</comment>
<dbReference type="VEuPathDB" id="TriTrypDB:TcCL_NonESM13210"/>
<accession>A0A2V2VN69</accession>
<dbReference type="VEuPathDB" id="TriTrypDB:BCY84_01072"/>
<dbReference type="VEuPathDB" id="TriTrypDB:C3747_249g14"/>
<dbReference type="Proteomes" id="UP000246078">
    <property type="component" value="Unassembled WGS sequence"/>
</dbReference>